<dbReference type="GeneID" id="17294631"/>
<organism evidence="1">
    <name type="scientific">Guillardia theta (strain CCMP2712)</name>
    <name type="common">Cryptophyte</name>
    <dbReference type="NCBI Taxonomy" id="905079"/>
    <lineage>
        <taxon>Eukaryota</taxon>
        <taxon>Cryptophyceae</taxon>
        <taxon>Pyrenomonadales</taxon>
        <taxon>Geminigeraceae</taxon>
        <taxon>Guillardia</taxon>
    </lineage>
</organism>
<evidence type="ECO:0000313" key="3">
    <source>
        <dbReference type="Proteomes" id="UP000011087"/>
    </source>
</evidence>
<sequence length="179" mass="19323">MSWNATLSFFSDLKVRSLQQDSLSPLDDLAKPVPLRIVTTAGGGAHAIDPHTGERRWTAHLSAPVLRAFQVSGGRRRSMEVGEVEVVASTAVEENHYVDEDSQRLQEDAFLFVSSLNHQLYARGSVIAGRMKPLLPVSASRDGEYGGEGEEEGEGKVCTNANEVGGELTVWQSSTPCGP</sequence>
<gene>
    <name evidence="1" type="ORF">GUITHDRAFT_115939</name>
</gene>
<keyword evidence="3" id="KW-1185">Reference proteome</keyword>
<dbReference type="Proteomes" id="UP000011087">
    <property type="component" value="Unassembled WGS sequence"/>
</dbReference>
<dbReference type="PaxDb" id="55529-EKX37968"/>
<dbReference type="HOGENOM" id="CLU_1506202_0_0_1"/>
<protein>
    <submittedName>
        <fullName evidence="1 2">Uncharacterized protein</fullName>
    </submittedName>
</protein>
<dbReference type="EMBL" id="JH993053">
    <property type="protein sequence ID" value="EKX37968.1"/>
    <property type="molecule type" value="Genomic_DNA"/>
</dbReference>
<proteinExistence type="predicted"/>
<evidence type="ECO:0000313" key="1">
    <source>
        <dbReference type="EMBL" id="EKX37968.1"/>
    </source>
</evidence>
<accession>L1INX5</accession>
<evidence type="ECO:0000313" key="2">
    <source>
        <dbReference type="EnsemblProtists" id="EKX37968"/>
    </source>
</evidence>
<reference evidence="2" key="3">
    <citation type="submission" date="2016-03" db="UniProtKB">
        <authorList>
            <consortium name="EnsemblProtists"/>
        </authorList>
    </citation>
    <scope>IDENTIFICATION</scope>
</reference>
<reference evidence="3" key="2">
    <citation type="submission" date="2012-11" db="EMBL/GenBank/DDBJ databases">
        <authorList>
            <person name="Kuo A."/>
            <person name="Curtis B.A."/>
            <person name="Tanifuji G."/>
            <person name="Burki F."/>
            <person name="Gruber A."/>
            <person name="Irimia M."/>
            <person name="Maruyama S."/>
            <person name="Arias M.C."/>
            <person name="Ball S.G."/>
            <person name="Gile G.H."/>
            <person name="Hirakawa Y."/>
            <person name="Hopkins J.F."/>
            <person name="Rensing S.A."/>
            <person name="Schmutz J."/>
            <person name="Symeonidi A."/>
            <person name="Elias M."/>
            <person name="Eveleigh R.J."/>
            <person name="Herman E.K."/>
            <person name="Klute M.J."/>
            <person name="Nakayama T."/>
            <person name="Obornik M."/>
            <person name="Reyes-Prieto A."/>
            <person name="Armbrust E.V."/>
            <person name="Aves S.J."/>
            <person name="Beiko R.G."/>
            <person name="Coutinho P."/>
            <person name="Dacks J.B."/>
            <person name="Durnford D.G."/>
            <person name="Fast N.M."/>
            <person name="Green B.R."/>
            <person name="Grisdale C."/>
            <person name="Hempe F."/>
            <person name="Henrissat B."/>
            <person name="Hoppner M.P."/>
            <person name="Ishida K.-I."/>
            <person name="Kim E."/>
            <person name="Koreny L."/>
            <person name="Kroth P.G."/>
            <person name="Liu Y."/>
            <person name="Malik S.-B."/>
            <person name="Maier U.G."/>
            <person name="McRose D."/>
            <person name="Mock T."/>
            <person name="Neilson J.A."/>
            <person name="Onodera N.T."/>
            <person name="Poole A.M."/>
            <person name="Pritham E.J."/>
            <person name="Richards T.A."/>
            <person name="Rocap G."/>
            <person name="Roy S.W."/>
            <person name="Sarai C."/>
            <person name="Schaack S."/>
            <person name="Shirato S."/>
            <person name="Slamovits C.H."/>
            <person name="Spencer D.F."/>
            <person name="Suzuki S."/>
            <person name="Worden A.Z."/>
            <person name="Zauner S."/>
            <person name="Barry K."/>
            <person name="Bell C."/>
            <person name="Bharti A.K."/>
            <person name="Crow J.A."/>
            <person name="Grimwood J."/>
            <person name="Kramer R."/>
            <person name="Lindquist E."/>
            <person name="Lucas S."/>
            <person name="Salamov A."/>
            <person name="McFadden G.I."/>
            <person name="Lane C.E."/>
            <person name="Keeling P.J."/>
            <person name="Gray M.W."/>
            <person name="Grigoriev I.V."/>
            <person name="Archibald J.M."/>
        </authorList>
    </citation>
    <scope>NUCLEOTIDE SEQUENCE</scope>
    <source>
        <strain evidence="3">CCMP2712</strain>
    </source>
</reference>
<dbReference type="RefSeq" id="XP_005824948.1">
    <property type="nucleotide sequence ID" value="XM_005824891.1"/>
</dbReference>
<dbReference type="AlphaFoldDB" id="L1INX5"/>
<dbReference type="KEGG" id="gtt:GUITHDRAFT_115939"/>
<name>L1INX5_GUITC</name>
<reference evidence="1 3" key="1">
    <citation type="journal article" date="2012" name="Nature">
        <title>Algal genomes reveal evolutionary mosaicism and the fate of nucleomorphs.</title>
        <authorList>
            <consortium name="DOE Joint Genome Institute"/>
            <person name="Curtis B.A."/>
            <person name="Tanifuji G."/>
            <person name="Burki F."/>
            <person name="Gruber A."/>
            <person name="Irimia M."/>
            <person name="Maruyama S."/>
            <person name="Arias M.C."/>
            <person name="Ball S.G."/>
            <person name="Gile G.H."/>
            <person name="Hirakawa Y."/>
            <person name="Hopkins J.F."/>
            <person name="Kuo A."/>
            <person name="Rensing S.A."/>
            <person name="Schmutz J."/>
            <person name="Symeonidi A."/>
            <person name="Elias M."/>
            <person name="Eveleigh R.J."/>
            <person name="Herman E.K."/>
            <person name="Klute M.J."/>
            <person name="Nakayama T."/>
            <person name="Obornik M."/>
            <person name="Reyes-Prieto A."/>
            <person name="Armbrust E.V."/>
            <person name="Aves S.J."/>
            <person name="Beiko R.G."/>
            <person name="Coutinho P."/>
            <person name="Dacks J.B."/>
            <person name="Durnford D.G."/>
            <person name="Fast N.M."/>
            <person name="Green B.R."/>
            <person name="Grisdale C.J."/>
            <person name="Hempel F."/>
            <person name="Henrissat B."/>
            <person name="Hoppner M.P."/>
            <person name="Ishida K."/>
            <person name="Kim E."/>
            <person name="Koreny L."/>
            <person name="Kroth P.G."/>
            <person name="Liu Y."/>
            <person name="Malik S.B."/>
            <person name="Maier U.G."/>
            <person name="McRose D."/>
            <person name="Mock T."/>
            <person name="Neilson J.A."/>
            <person name="Onodera N.T."/>
            <person name="Poole A.M."/>
            <person name="Pritham E.J."/>
            <person name="Richards T.A."/>
            <person name="Rocap G."/>
            <person name="Roy S.W."/>
            <person name="Sarai C."/>
            <person name="Schaack S."/>
            <person name="Shirato S."/>
            <person name="Slamovits C.H."/>
            <person name="Spencer D.F."/>
            <person name="Suzuki S."/>
            <person name="Worden A.Z."/>
            <person name="Zauner S."/>
            <person name="Barry K."/>
            <person name="Bell C."/>
            <person name="Bharti A.K."/>
            <person name="Crow J.A."/>
            <person name="Grimwood J."/>
            <person name="Kramer R."/>
            <person name="Lindquist E."/>
            <person name="Lucas S."/>
            <person name="Salamov A."/>
            <person name="McFadden G.I."/>
            <person name="Lane C.E."/>
            <person name="Keeling P.J."/>
            <person name="Gray M.W."/>
            <person name="Grigoriev I.V."/>
            <person name="Archibald J.M."/>
        </authorList>
    </citation>
    <scope>NUCLEOTIDE SEQUENCE</scope>
    <source>
        <strain evidence="1 3">CCMP2712</strain>
    </source>
</reference>
<dbReference type="EnsemblProtists" id="EKX37968">
    <property type="protein sequence ID" value="EKX37968"/>
    <property type="gene ID" value="GUITHDRAFT_115939"/>
</dbReference>